<evidence type="ECO:0000313" key="3">
    <source>
        <dbReference type="Proteomes" id="UP000235387"/>
    </source>
</evidence>
<evidence type="ECO:0000256" key="1">
    <source>
        <dbReference type="SAM" id="Phobius"/>
    </source>
</evidence>
<dbReference type="PROSITE" id="PS00409">
    <property type="entry name" value="PROKAR_NTER_METHYL"/>
    <property type="match status" value="1"/>
</dbReference>
<accession>A0A2N7LCL1</accession>
<name>A0A2N7LCL1_9GAMM</name>
<dbReference type="RefSeq" id="WP_102390659.1">
    <property type="nucleotide sequence ID" value="NZ_MDAL01000016.1"/>
</dbReference>
<dbReference type="EMBL" id="MDAL01000016">
    <property type="protein sequence ID" value="PMN93072.1"/>
    <property type="molecule type" value="Genomic_DNA"/>
</dbReference>
<dbReference type="SUPFAM" id="SSF54523">
    <property type="entry name" value="Pili subunits"/>
    <property type="match status" value="1"/>
</dbReference>
<proteinExistence type="predicted"/>
<keyword evidence="1" id="KW-1133">Transmembrane helix</keyword>
<keyword evidence="1" id="KW-0472">Membrane</keyword>
<evidence type="ECO:0000313" key="2">
    <source>
        <dbReference type="EMBL" id="PMN93072.1"/>
    </source>
</evidence>
<dbReference type="InterPro" id="IPR045584">
    <property type="entry name" value="Pilin-like"/>
</dbReference>
<protein>
    <recommendedName>
        <fullName evidence="4">MSHA biogenesis protein MshA</fullName>
    </recommendedName>
</protein>
<evidence type="ECO:0008006" key="4">
    <source>
        <dbReference type="Google" id="ProtNLM"/>
    </source>
</evidence>
<gene>
    <name evidence="2" type="ORF">BCT23_03730</name>
</gene>
<dbReference type="NCBIfam" id="TIGR02532">
    <property type="entry name" value="IV_pilin_GFxxxE"/>
    <property type="match status" value="1"/>
</dbReference>
<keyword evidence="1" id="KW-0812">Transmembrane</keyword>
<dbReference type="InterPro" id="IPR012902">
    <property type="entry name" value="N_methyl_site"/>
</dbReference>
<reference evidence="3" key="1">
    <citation type="submission" date="2016-07" db="EMBL/GenBank/DDBJ databases">
        <title>Nontailed viruses are major unrecognized killers of bacteria in the ocean.</title>
        <authorList>
            <person name="Kauffman K."/>
            <person name="Hussain F."/>
            <person name="Yang J."/>
            <person name="Arevalo P."/>
            <person name="Brown J."/>
            <person name="Cutler M."/>
            <person name="Kelly L."/>
            <person name="Polz M.F."/>
        </authorList>
    </citation>
    <scope>NUCLEOTIDE SEQUENCE [LARGE SCALE GENOMIC DNA]</scope>
    <source>
        <strain evidence="3">10N.261.45.A10</strain>
    </source>
</reference>
<sequence>MKRQGGFTLIEMIVVIVILGILAVTAAPKFLNFQDDARDAALEGLRGAINSAGSMVQGKYLINGKDDTNKVDEVVVASNGYPAATSAGISKAIVGVAAGASDTTSDWKVHKEEGNAIEYTFNNSQGGSRCVVYTNASSNTTDIPTTEVKACS</sequence>
<organism evidence="2 3">
    <name type="scientific">Enterovibrio norvegicus</name>
    <dbReference type="NCBI Taxonomy" id="188144"/>
    <lineage>
        <taxon>Bacteria</taxon>
        <taxon>Pseudomonadati</taxon>
        <taxon>Pseudomonadota</taxon>
        <taxon>Gammaproteobacteria</taxon>
        <taxon>Vibrionales</taxon>
        <taxon>Vibrionaceae</taxon>
        <taxon>Enterovibrio</taxon>
    </lineage>
</organism>
<dbReference type="Gene3D" id="3.30.700.10">
    <property type="entry name" value="Glycoprotein, Type 4 Pilin"/>
    <property type="match status" value="1"/>
</dbReference>
<dbReference type="AlphaFoldDB" id="A0A2N7LCL1"/>
<feature type="transmembrane region" description="Helical" evidence="1">
    <location>
        <begin position="7"/>
        <end position="27"/>
    </location>
</feature>
<comment type="caution">
    <text evidence="2">The sequence shown here is derived from an EMBL/GenBank/DDBJ whole genome shotgun (WGS) entry which is preliminary data.</text>
</comment>
<dbReference type="Pfam" id="PF07963">
    <property type="entry name" value="N_methyl"/>
    <property type="match status" value="1"/>
</dbReference>
<dbReference type="Proteomes" id="UP000235387">
    <property type="component" value="Unassembled WGS sequence"/>
</dbReference>